<keyword evidence="5" id="KW-0067">ATP-binding</keyword>
<dbReference type="InterPro" id="IPR036961">
    <property type="entry name" value="Kinesin_motor_dom_sf"/>
</dbReference>
<dbReference type="STRING" id="905079.L1JZE6"/>
<dbReference type="EnsemblProtists" id="EKX53732">
    <property type="protein sequence ID" value="EKX53732"/>
    <property type="gene ID" value="GUITHDRAFT_100701"/>
</dbReference>
<evidence type="ECO:0000256" key="6">
    <source>
        <dbReference type="ARBA" id="ARBA00023054"/>
    </source>
</evidence>
<sequence>MGKKKNLVLSSSSRPSDVRVVLRACPCEGCDRELSALNESQGAIEIRGRAVTLRHTRVLGPRANQTELYKEVAVDLADQLLKGRDCYLVAAGSQLSGKSYSLHGELGEYSKMGLLPRVGWKVQGLQEVKVTRLSDLLLALEKIRRATRLDMAAGHVVTFLSFHGEDAPLESRLVAVEVLADDDQLLAVEGIAEGFSLPCSRRTSLSSSAATPPSSLLPQVLKAGWRDGSVVAFIVCFSPRSTSSQLKLELFTRCLLFLDNLGEQVAPPLSETSSPPRPSTEPASRSRDGGLKPASLKALIESKRRIQETRTFTQGDDVQRMEDFHKGAEESAALGKQPVAEGLSSSRPCAASPRHALEQDRSRYLSMVEDAHRQLASSEEALRAARRELLNERRQRESLRERMEEETRQQCELWSSLRRLATSVGRKLPEDEKSHHCLDALEGLIGDLEEEHAAAAAVRAEMEELRESVRVMSRTVEEKEKEAEELLLERNEAREDAARLSQQLDEAKERNLMLERLEEEVKQTRTMSKAGERRQEEQVEGLTRRLRVLEEELTRVREEADGLKKQLAEAEEATEALQAEVKEERRRQEDEARKSESVKCELQKMREEAEQLNKERRMLLSAQDEADSLSRGMQQLDKSLAEVTASLRVSEARREDEFKRAREAEQTILSLREERTKKELELRQMSLQLLALQEELRRSREKEDASKSKLVQLTSCCASAQLALKDLISSSRSCGSICDSMRMGLEKEQARWRELEGQLERLEDEAGRLQEERDWARRNLERERHQHADTRELVKQLQAKISALAMEVEERHRELIVSRGLLEETSGKKEKAEKNESLLREEMRVIEELMHEEVARRDLSLRELQQQHKELRSSHAALQRKTVRPACEGEATSFTEQQRELDEDNVRMRWQADELAGQLEGMATGAERKFRRAPLPEVEDLDLSPWRSLQGGGESCY</sequence>
<feature type="compositionally biased region" description="Basic and acidic residues" evidence="8">
    <location>
        <begin position="580"/>
        <end position="599"/>
    </location>
</feature>
<feature type="region of interest" description="Disordered" evidence="8">
    <location>
        <begin position="332"/>
        <end position="356"/>
    </location>
</feature>
<reference evidence="10" key="3">
    <citation type="submission" date="2016-03" db="UniProtKB">
        <authorList>
            <consortium name="EnsemblProtists"/>
        </authorList>
    </citation>
    <scope>IDENTIFICATION</scope>
</reference>
<dbReference type="PANTHER" id="PTHR47969">
    <property type="entry name" value="CHROMOSOME-ASSOCIATED KINESIN KIF4A-RELATED"/>
    <property type="match status" value="1"/>
</dbReference>
<feature type="coiled-coil region" evidence="7">
    <location>
        <begin position="654"/>
        <end position="702"/>
    </location>
</feature>
<name>L1JZE6_GUITC</name>
<accession>L1JZE6</accession>
<dbReference type="PANTHER" id="PTHR47969:SF15">
    <property type="entry name" value="CHROMOSOME-ASSOCIATED KINESIN KIF4A-RELATED"/>
    <property type="match status" value="1"/>
</dbReference>
<organism evidence="9">
    <name type="scientific">Guillardia theta (strain CCMP2712)</name>
    <name type="common">Cryptophyte</name>
    <dbReference type="NCBI Taxonomy" id="905079"/>
    <lineage>
        <taxon>Eukaryota</taxon>
        <taxon>Cryptophyceae</taxon>
        <taxon>Pyrenomonadales</taxon>
        <taxon>Geminigeraceae</taxon>
        <taxon>Guillardia</taxon>
    </lineage>
</organism>
<protein>
    <recommendedName>
        <fullName evidence="12">Kinesin motor domain-containing protein</fullName>
    </recommendedName>
</protein>
<reference evidence="11" key="2">
    <citation type="submission" date="2012-11" db="EMBL/GenBank/DDBJ databases">
        <authorList>
            <person name="Kuo A."/>
            <person name="Curtis B.A."/>
            <person name="Tanifuji G."/>
            <person name="Burki F."/>
            <person name="Gruber A."/>
            <person name="Irimia M."/>
            <person name="Maruyama S."/>
            <person name="Arias M.C."/>
            <person name="Ball S.G."/>
            <person name="Gile G.H."/>
            <person name="Hirakawa Y."/>
            <person name="Hopkins J.F."/>
            <person name="Rensing S.A."/>
            <person name="Schmutz J."/>
            <person name="Symeonidi A."/>
            <person name="Elias M."/>
            <person name="Eveleigh R.J."/>
            <person name="Herman E.K."/>
            <person name="Klute M.J."/>
            <person name="Nakayama T."/>
            <person name="Obornik M."/>
            <person name="Reyes-Prieto A."/>
            <person name="Armbrust E.V."/>
            <person name="Aves S.J."/>
            <person name="Beiko R.G."/>
            <person name="Coutinho P."/>
            <person name="Dacks J.B."/>
            <person name="Durnford D.G."/>
            <person name="Fast N.M."/>
            <person name="Green B.R."/>
            <person name="Grisdale C."/>
            <person name="Hempe F."/>
            <person name="Henrissat B."/>
            <person name="Hoppner M.P."/>
            <person name="Ishida K.-I."/>
            <person name="Kim E."/>
            <person name="Koreny L."/>
            <person name="Kroth P.G."/>
            <person name="Liu Y."/>
            <person name="Malik S.-B."/>
            <person name="Maier U.G."/>
            <person name="McRose D."/>
            <person name="Mock T."/>
            <person name="Neilson J.A."/>
            <person name="Onodera N.T."/>
            <person name="Poole A.M."/>
            <person name="Pritham E.J."/>
            <person name="Richards T.A."/>
            <person name="Rocap G."/>
            <person name="Roy S.W."/>
            <person name="Sarai C."/>
            <person name="Schaack S."/>
            <person name="Shirato S."/>
            <person name="Slamovits C.H."/>
            <person name="Spencer D.F."/>
            <person name="Suzuki S."/>
            <person name="Worden A.Z."/>
            <person name="Zauner S."/>
            <person name="Barry K."/>
            <person name="Bell C."/>
            <person name="Bharti A.K."/>
            <person name="Crow J.A."/>
            <person name="Grimwood J."/>
            <person name="Kramer R."/>
            <person name="Lindquist E."/>
            <person name="Lucas S."/>
            <person name="Salamov A."/>
            <person name="McFadden G.I."/>
            <person name="Lane C.E."/>
            <person name="Keeling P.J."/>
            <person name="Gray M.W."/>
            <person name="Grigoriev I.V."/>
            <person name="Archibald J.M."/>
        </authorList>
    </citation>
    <scope>NUCLEOTIDE SEQUENCE</scope>
    <source>
        <strain evidence="11">CCMP2712</strain>
    </source>
</reference>
<dbReference type="PaxDb" id="55529-EKX53732"/>
<dbReference type="Proteomes" id="UP000011087">
    <property type="component" value="Unassembled WGS sequence"/>
</dbReference>
<evidence type="ECO:0000256" key="7">
    <source>
        <dbReference type="SAM" id="Coils"/>
    </source>
</evidence>
<dbReference type="GeneID" id="17310232"/>
<evidence type="ECO:0000313" key="9">
    <source>
        <dbReference type="EMBL" id="EKX53732.1"/>
    </source>
</evidence>
<feature type="region of interest" description="Disordered" evidence="8">
    <location>
        <begin position="566"/>
        <end position="599"/>
    </location>
</feature>
<dbReference type="InterPro" id="IPR027417">
    <property type="entry name" value="P-loop_NTPase"/>
</dbReference>
<feature type="region of interest" description="Disordered" evidence="8">
    <location>
        <begin position="266"/>
        <end position="294"/>
    </location>
</feature>
<keyword evidence="6 7" id="KW-0175">Coiled coil</keyword>
<reference evidence="9 11" key="1">
    <citation type="journal article" date="2012" name="Nature">
        <title>Algal genomes reveal evolutionary mosaicism and the fate of nucleomorphs.</title>
        <authorList>
            <consortium name="DOE Joint Genome Institute"/>
            <person name="Curtis B.A."/>
            <person name="Tanifuji G."/>
            <person name="Burki F."/>
            <person name="Gruber A."/>
            <person name="Irimia M."/>
            <person name="Maruyama S."/>
            <person name="Arias M.C."/>
            <person name="Ball S.G."/>
            <person name="Gile G.H."/>
            <person name="Hirakawa Y."/>
            <person name="Hopkins J.F."/>
            <person name="Kuo A."/>
            <person name="Rensing S.A."/>
            <person name="Schmutz J."/>
            <person name="Symeonidi A."/>
            <person name="Elias M."/>
            <person name="Eveleigh R.J."/>
            <person name="Herman E.K."/>
            <person name="Klute M.J."/>
            <person name="Nakayama T."/>
            <person name="Obornik M."/>
            <person name="Reyes-Prieto A."/>
            <person name="Armbrust E.V."/>
            <person name="Aves S.J."/>
            <person name="Beiko R.G."/>
            <person name="Coutinho P."/>
            <person name="Dacks J.B."/>
            <person name="Durnford D.G."/>
            <person name="Fast N.M."/>
            <person name="Green B.R."/>
            <person name="Grisdale C.J."/>
            <person name="Hempel F."/>
            <person name="Henrissat B."/>
            <person name="Hoppner M.P."/>
            <person name="Ishida K."/>
            <person name="Kim E."/>
            <person name="Koreny L."/>
            <person name="Kroth P.G."/>
            <person name="Liu Y."/>
            <person name="Malik S.B."/>
            <person name="Maier U.G."/>
            <person name="McRose D."/>
            <person name="Mock T."/>
            <person name="Neilson J.A."/>
            <person name="Onodera N.T."/>
            <person name="Poole A.M."/>
            <person name="Pritham E.J."/>
            <person name="Richards T.A."/>
            <person name="Rocap G."/>
            <person name="Roy S.W."/>
            <person name="Sarai C."/>
            <person name="Schaack S."/>
            <person name="Shirato S."/>
            <person name="Slamovits C.H."/>
            <person name="Spencer D.F."/>
            <person name="Suzuki S."/>
            <person name="Worden A.Z."/>
            <person name="Zauner S."/>
            <person name="Barry K."/>
            <person name="Bell C."/>
            <person name="Bharti A.K."/>
            <person name="Crow J.A."/>
            <person name="Grimwood J."/>
            <person name="Kramer R."/>
            <person name="Lindquist E."/>
            <person name="Lucas S."/>
            <person name="Salamov A."/>
            <person name="McFadden G.I."/>
            <person name="Lane C.E."/>
            <person name="Keeling P.J."/>
            <person name="Gray M.W."/>
            <person name="Grigoriev I.V."/>
            <person name="Archibald J.M."/>
        </authorList>
    </citation>
    <scope>NUCLEOTIDE SEQUENCE</scope>
    <source>
        <strain evidence="9 11">CCMP2712</strain>
    </source>
</reference>
<evidence type="ECO:0000256" key="3">
    <source>
        <dbReference type="ARBA" id="ARBA00022490"/>
    </source>
</evidence>
<evidence type="ECO:0000256" key="5">
    <source>
        <dbReference type="ARBA" id="ARBA00022840"/>
    </source>
</evidence>
<keyword evidence="11" id="KW-1185">Reference proteome</keyword>
<feature type="region of interest" description="Disordered" evidence="8">
    <location>
        <begin position="870"/>
        <end position="892"/>
    </location>
</feature>
<dbReference type="EMBL" id="JH992969">
    <property type="protein sequence ID" value="EKX53732.1"/>
    <property type="molecule type" value="Genomic_DNA"/>
</dbReference>
<evidence type="ECO:0000256" key="8">
    <source>
        <dbReference type="SAM" id="MobiDB-lite"/>
    </source>
</evidence>
<dbReference type="GO" id="GO:0009507">
    <property type="term" value="C:chloroplast"/>
    <property type="evidence" value="ECO:0007669"/>
    <property type="project" value="UniProtKB-SubCell"/>
</dbReference>
<dbReference type="InterPro" id="IPR027640">
    <property type="entry name" value="Kinesin-like_fam"/>
</dbReference>
<dbReference type="HOGENOM" id="CLU_308476_0_0_1"/>
<dbReference type="RefSeq" id="XP_005840712.1">
    <property type="nucleotide sequence ID" value="XM_005840655.1"/>
</dbReference>
<keyword evidence="3" id="KW-0963">Cytoplasm</keyword>
<dbReference type="GO" id="GO:0007018">
    <property type="term" value="P:microtubule-based movement"/>
    <property type="evidence" value="ECO:0007669"/>
    <property type="project" value="InterPro"/>
</dbReference>
<evidence type="ECO:0000313" key="10">
    <source>
        <dbReference type="EnsemblProtists" id="EKX53732"/>
    </source>
</evidence>
<feature type="coiled-coil region" evidence="7">
    <location>
        <begin position="368"/>
        <end position="409"/>
    </location>
</feature>
<evidence type="ECO:0000256" key="1">
    <source>
        <dbReference type="ARBA" id="ARBA00004229"/>
    </source>
</evidence>
<dbReference type="KEGG" id="gtt:GUITHDRAFT_100701"/>
<dbReference type="AlphaFoldDB" id="L1JZE6"/>
<evidence type="ECO:0000313" key="11">
    <source>
        <dbReference type="Proteomes" id="UP000011087"/>
    </source>
</evidence>
<dbReference type="Gene3D" id="3.40.850.10">
    <property type="entry name" value="Kinesin motor domain"/>
    <property type="match status" value="1"/>
</dbReference>
<dbReference type="GO" id="GO:0007052">
    <property type="term" value="P:mitotic spindle organization"/>
    <property type="evidence" value="ECO:0007669"/>
    <property type="project" value="TreeGrafter"/>
</dbReference>
<evidence type="ECO:0000256" key="4">
    <source>
        <dbReference type="ARBA" id="ARBA00022741"/>
    </source>
</evidence>
<dbReference type="GO" id="GO:0051231">
    <property type="term" value="P:spindle elongation"/>
    <property type="evidence" value="ECO:0007669"/>
    <property type="project" value="TreeGrafter"/>
</dbReference>
<comment type="subcellular location">
    <subcellularLocation>
        <location evidence="2">Cytoplasm</location>
    </subcellularLocation>
    <subcellularLocation>
        <location evidence="1">Plastid</location>
        <location evidence="1">Chloroplast</location>
    </subcellularLocation>
</comment>
<proteinExistence type="predicted"/>
<evidence type="ECO:0000256" key="2">
    <source>
        <dbReference type="ARBA" id="ARBA00004496"/>
    </source>
</evidence>
<dbReference type="OMA" id="EKWPNGY"/>
<keyword evidence="4" id="KW-0547">Nucleotide-binding</keyword>
<dbReference type="GO" id="GO:0003777">
    <property type="term" value="F:microtubule motor activity"/>
    <property type="evidence" value="ECO:0007669"/>
    <property type="project" value="InterPro"/>
</dbReference>
<gene>
    <name evidence="9" type="ORF">GUITHDRAFT_100701</name>
</gene>
<dbReference type="GO" id="GO:0005524">
    <property type="term" value="F:ATP binding"/>
    <property type="evidence" value="ECO:0007669"/>
    <property type="project" value="UniProtKB-KW"/>
</dbReference>
<dbReference type="SUPFAM" id="SSF52540">
    <property type="entry name" value="P-loop containing nucleoside triphosphate hydrolases"/>
    <property type="match status" value="1"/>
</dbReference>
<dbReference type="GO" id="GO:0005875">
    <property type="term" value="C:microtubule associated complex"/>
    <property type="evidence" value="ECO:0007669"/>
    <property type="project" value="TreeGrafter"/>
</dbReference>
<evidence type="ECO:0008006" key="12">
    <source>
        <dbReference type="Google" id="ProtNLM"/>
    </source>
</evidence>